<dbReference type="Proteomes" id="UP001257234">
    <property type="component" value="Unassembled WGS sequence"/>
</dbReference>
<evidence type="ECO:0000313" key="1">
    <source>
        <dbReference type="EMBL" id="MDR5589626.1"/>
    </source>
</evidence>
<gene>
    <name evidence="1" type="ORF">RE431_03185</name>
</gene>
<keyword evidence="2" id="KW-1185">Reference proteome</keyword>
<dbReference type="EMBL" id="JAVJIU010000001">
    <property type="protein sequence ID" value="MDR5589626.1"/>
    <property type="molecule type" value="Genomic_DNA"/>
</dbReference>
<sequence>MFRIFENKTREERLCDKYSRLMQRAYKIALIDKEKSDQLNARARKILAELRRMDCSLVETRGETA</sequence>
<organism evidence="1 2">
    <name type="scientific">Christiangramia sediminicola</name>
    <dbReference type="NCBI Taxonomy" id="3073267"/>
    <lineage>
        <taxon>Bacteria</taxon>
        <taxon>Pseudomonadati</taxon>
        <taxon>Bacteroidota</taxon>
        <taxon>Flavobacteriia</taxon>
        <taxon>Flavobacteriales</taxon>
        <taxon>Flavobacteriaceae</taxon>
        <taxon>Christiangramia</taxon>
    </lineage>
</organism>
<evidence type="ECO:0000313" key="2">
    <source>
        <dbReference type="Proteomes" id="UP001257234"/>
    </source>
</evidence>
<protein>
    <submittedName>
        <fullName evidence="1">Lacal_2735 family protein</fullName>
    </submittedName>
</protein>
<reference evidence="2" key="1">
    <citation type="submission" date="2023-07" db="EMBL/GenBank/DDBJ databases">
        <title>Christiangramia sp. SM2212., a novel bacterium of the family Flavobacteriaceae isolated from the sea sediment.</title>
        <authorList>
            <person name="Wang J."/>
            <person name="Zhang X."/>
        </authorList>
    </citation>
    <scope>NUCLEOTIDE SEQUENCE [LARGE SCALE GENOMIC DNA]</scope>
    <source>
        <strain evidence="2">SM2212</strain>
    </source>
</reference>
<dbReference type="InterPro" id="IPR045493">
    <property type="entry name" value="DUF6435"/>
</dbReference>
<accession>A0ABU1EMQ7</accession>
<dbReference type="NCBIfam" id="NF033487">
    <property type="entry name" value="Lacal_2735_fam"/>
    <property type="match status" value="1"/>
</dbReference>
<comment type="caution">
    <text evidence="1">The sequence shown here is derived from an EMBL/GenBank/DDBJ whole genome shotgun (WGS) entry which is preliminary data.</text>
</comment>
<proteinExistence type="predicted"/>
<dbReference type="RefSeq" id="WP_309560505.1">
    <property type="nucleotide sequence ID" value="NZ_JAVJIU010000001.1"/>
</dbReference>
<name>A0ABU1EMQ7_9FLAO</name>